<evidence type="ECO:0000313" key="3">
    <source>
        <dbReference type="Proteomes" id="UP000177587"/>
    </source>
</evidence>
<evidence type="ECO:0000256" key="1">
    <source>
        <dbReference type="SAM" id="Phobius"/>
    </source>
</evidence>
<dbReference type="AlphaFoldDB" id="A0A1G2CQD9"/>
<accession>A0A1G2CQD9</accession>
<sequence length="144" mass="16505">MPPELIVFFTVVAFSFSCLVALVLFFLSFNKDEDDGGRFIILFGATVLLFAFVFYSNIGPVTKYAVEAPGVILSIEQLKEGEIYPVLWKEKVYEEKWLILIKEELGFYKNTKRKTFLESKEEPPDFFLVKNKVIISAEKINSAT</sequence>
<dbReference type="EMBL" id="MHLG01000016">
    <property type="protein sequence ID" value="OGZ03599.1"/>
    <property type="molecule type" value="Genomic_DNA"/>
</dbReference>
<keyword evidence="1" id="KW-0472">Membrane</keyword>
<comment type="caution">
    <text evidence="2">The sequence shown here is derived from an EMBL/GenBank/DDBJ whole genome shotgun (WGS) entry which is preliminary data.</text>
</comment>
<proteinExistence type="predicted"/>
<keyword evidence="1" id="KW-0812">Transmembrane</keyword>
<feature type="transmembrane region" description="Helical" evidence="1">
    <location>
        <begin position="6"/>
        <end position="27"/>
    </location>
</feature>
<gene>
    <name evidence="2" type="ORF">A2604_02505</name>
</gene>
<keyword evidence="1" id="KW-1133">Transmembrane helix</keyword>
<dbReference type="STRING" id="1798656.A2604_02505"/>
<dbReference type="Proteomes" id="UP000177587">
    <property type="component" value="Unassembled WGS sequence"/>
</dbReference>
<protein>
    <submittedName>
        <fullName evidence="2">Uncharacterized protein</fullName>
    </submittedName>
</protein>
<name>A0A1G2CQD9_9BACT</name>
<organism evidence="2 3">
    <name type="scientific">Candidatus Liptonbacteria bacterium RIFOXYD1_FULL_36_11</name>
    <dbReference type="NCBI Taxonomy" id="1798656"/>
    <lineage>
        <taxon>Bacteria</taxon>
        <taxon>Candidatus Liptoniibacteriota</taxon>
    </lineage>
</organism>
<feature type="transmembrane region" description="Helical" evidence="1">
    <location>
        <begin position="39"/>
        <end position="58"/>
    </location>
</feature>
<reference evidence="2 3" key="1">
    <citation type="journal article" date="2016" name="Nat. Commun.">
        <title>Thousands of microbial genomes shed light on interconnected biogeochemical processes in an aquifer system.</title>
        <authorList>
            <person name="Anantharaman K."/>
            <person name="Brown C.T."/>
            <person name="Hug L.A."/>
            <person name="Sharon I."/>
            <person name="Castelle C.J."/>
            <person name="Probst A.J."/>
            <person name="Thomas B.C."/>
            <person name="Singh A."/>
            <person name="Wilkins M.J."/>
            <person name="Karaoz U."/>
            <person name="Brodie E.L."/>
            <person name="Williams K.H."/>
            <person name="Hubbard S.S."/>
            <person name="Banfield J.F."/>
        </authorList>
    </citation>
    <scope>NUCLEOTIDE SEQUENCE [LARGE SCALE GENOMIC DNA]</scope>
</reference>
<evidence type="ECO:0000313" key="2">
    <source>
        <dbReference type="EMBL" id="OGZ03599.1"/>
    </source>
</evidence>